<dbReference type="GO" id="GO:0005886">
    <property type="term" value="C:plasma membrane"/>
    <property type="evidence" value="ECO:0007669"/>
    <property type="project" value="UniProtKB-SubCell"/>
</dbReference>
<feature type="transmembrane region" description="Helical" evidence="12">
    <location>
        <begin position="512"/>
        <end position="529"/>
    </location>
</feature>
<feature type="transmembrane region" description="Helical" evidence="12">
    <location>
        <begin position="671"/>
        <end position="694"/>
    </location>
</feature>
<evidence type="ECO:0000259" key="14">
    <source>
        <dbReference type="Pfam" id="PF14896"/>
    </source>
</evidence>
<evidence type="ECO:0000259" key="15">
    <source>
        <dbReference type="Pfam" id="PF17689"/>
    </source>
</evidence>
<dbReference type="InterPro" id="IPR042486">
    <property type="entry name" value="Arabino_trans_C_2"/>
</dbReference>
<dbReference type="Pfam" id="PF04602">
    <property type="entry name" value="Arabinose_trans"/>
    <property type="match status" value="1"/>
</dbReference>
<dbReference type="AlphaFoldDB" id="A0A929BA70"/>
<reference evidence="16" key="1">
    <citation type="submission" date="2020-10" db="EMBL/GenBank/DDBJ databases">
        <title>Diversity and distribution of actinomycetes associated with coral in the coast of Hainan.</title>
        <authorList>
            <person name="Li F."/>
        </authorList>
    </citation>
    <scope>NUCLEOTIDE SEQUENCE</scope>
    <source>
        <strain evidence="16">HNM0983</strain>
    </source>
</reference>
<evidence type="ECO:0000313" key="17">
    <source>
        <dbReference type="Proteomes" id="UP000598360"/>
    </source>
</evidence>
<keyword evidence="7 12" id="KW-0812">Transmembrane</keyword>
<evidence type="ECO:0000256" key="7">
    <source>
        <dbReference type="ARBA" id="ARBA00022692"/>
    </source>
</evidence>
<evidence type="ECO:0000256" key="3">
    <source>
        <dbReference type="ARBA" id="ARBA00008195"/>
    </source>
</evidence>
<keyword evidence="9 12" id="KW-0472">Membrane</keyword>
<dbReference type="GO" id="GO:0071766">
    <property type="term" value="P:Actinobacterium-type cell wall biogenesis"/>
    <property type="evidence" value="ECO:0007669"/>
    <property type="project" value="InterPro"/>
</dbReference>
<dbReference type="GO" id="GO:0052636">
    <property type="term" value="F:arabinosyltransferase activity"/>
    <property type="evidence" value="ECO:0007669"/>
    <property type="project" value="InterPro"/>
</dbReference>
<proteinExistence type="inferred from homology"/>
<evidence type="ECO:0000256" key="5">
    <source>
        <dbReference type="ARBA" id="ARBA00022676"/>
    </source>
</evidence>
<keyword evidence="4" id="KW-1003">Cell membrane</keyword>
<evidence type="ECO:0000256" key="8">
    <source>
        <dbReference type="ARBA" id="ARBA00022989"/>
    </source>
</evidence>
<protein>
    <submittedName>
        <fullName evidence="16">Arabinosyltransferase domain-containing protein</fullName>
    </submittedName>
</protein>
<feature type="transmembrane region" description="Helical" evidence="12">
    <location>
        <begin position="565"/>
        <end position="587"/>
    </location>
</feature>
<dbReference type="InterPro" id="IPR007680">
    <property type="entry name" value="Arabino_trans_central"/>
</dbReference>
<feature type="transmembrane region" description="Helical" evidence="12">
    <location>
        <begin position="399"/>
        <end position="432"/>
    </location>
</feature>
<dbReference type="GO" id="GO:0071555">
    <property type="term" value="P:cell wall organization"/>
    <property type="evidence" value="ECO:0007669"/>
    <property type="project" value="UniProtKB-KW"/>
</dbReference>
<dbReference type="Proteomes" id="UP000598360">
    <property type="component" value="Unassembled WGS sequence"/>
</dbReference>
<feature type="transmembrane region" description="Helical" evidence="12">
    <location>
        <begin position="344"/>
        <end position="362"/>
    </location>
</feature>
<gene>
    <name evidence="16" type="ORF">IQ251_05275</name>
</gene>
<evidence type="ECO:0000313" key="16">
    <source>
        <dbReference type="EMBL" id="MBE9373857.1"/>
    </source>
</evidence>
<feature type="transmembrane region" description="Helical" evidence="12">
    <location>
        <begin position="444"/>
        <end position="466"/>
    </location>
</feature>
<comment type="similarity">
    <text evidence="3">Belongs to the emb family.</text>
</comment>
<feature type="transmembrane region" description="Helical" evidence="12">
    <location>
        <begin position="199"/>
        <end position="220"/>
    </location>
</feature>
<keyword evidence="10" id="KW-0961">Cell wall biogenesis/degradation</keyword>
<evidence type="ECO:0000256" key="1">
    <source>
        <dbReference type="ARBA" id="ARBA00003001"/>
    </source>
</evidence>
<feature type="transmembrane region" description="Helical" evidence="12">
    <location>
        <begin position="599"/>
        <end position="617"/>
    </location>
</feature>
<dbReference type="EMBL" id="JADEYC010000008">
    <property type="protein sequence ID" value="MBE9373857.1"/>
    <property type="molecule type" value="Genomic_DNA"/>
</dbReference>
<dbReference type="InterPro" id="IPR027451">
    <property type="entry name" value="EmbABC_dom1"/>
</dbReference>
<feature type="region of interest" description="Disordered" evidence="11">
    <location>
        <begin position="734"/>
        <end position="774"/>
    </location>
</feature>
<accession>A0A929BA70</accession>
<comment type="subcellular location">
    <subcellularLocation>
        <location evidence="2">Cell membrane</location>
        <topology evidence="2">Multi-pass membrane protein</topology>
    </subcellularLocation>
</comment>
<keyword evidence="17" id="KW-1185">Reference proteome</keyword>
<name>A0A929BA70_9PSEU</name>
<keyword evidence="6" id="KW-0808">Transferase</keyword>
<feature type="domain" description="Arabinofuranosyltransferase central" evidence="13">
    <location>
        <begin position="193"/>
        <end position="659"/>
    </location>
</feature>
<feature type="transmembrane region" description="Helical" evidence="12">
    <location>
        <begin position="314"/>
        <end position="332"/>
    </location>
</feature>
<organism evidence="16 17">
    <name type="scientific">Saccharopolyspora montiporae</name>
    <dbReference type="NCBI Taxonomy" id="2781240"/>
    <lineage>
        <taxon>Bacteria</taxon>
        <taxon>Bacillati</taxon>
        <taxon>Actinomycetota</taxon>
        <taxon>Actinomycetes</taxon>
        <taxon>Pseudonocardiales</taxon>
        <taxon>Pseudonocardiaceae</taxon>
        <taxon>Saccharopolyspora</taxon>
    </lineage>
</organism>
<dbReference type="InterPro" id="IPR032731">
    <property type="entry name" value="Arabino_trans_C"/>
</dbReference>
<feature type="transmembrane region" description="Helical" evidence="12">
    <location>
        <begin position="241"/>
        <end position="259"/>
    </location>
</feature>
<dbReference type="Gene3D" id="2.60.120.610">
    <property type="entry name" value="arabinofuranosyltransferase like domain"/>
    <property type="match status" value="1"/>
</dbReference>
<evidence type="ECO:0000256" key="11">
    <source>
        <dbReference type="SAM" id="MobiDB-lite"/>
    </source>
</evidence>
<feature type="domain" description="Arabinosyltransferas concanavalin like" evidence="15">
    <location>
        <begin position="44"/>
        <end position="186"/>
    </location>
</feature>
<dbReference type="Pfam" id="PF17689">
    <property type="entry name" value="Arabino_trans_N"/>
    <property type="match status" value="1"/>
</dbReference>
<evidence type="ECO:0000256" key="4">
    <source>
        <dbReference type="ARBA" id="ARBA00022475"/>
    </source>
</evidence>
<evidence type="ECO:0000259" key="13">
    <source>
        <dbReference type="Pfam" id="PF04602"/>
    </source>
</evidence>
<dbReference type="Pfam" id="PF14896">
    <property type="entry name" value="Arabino_trans_C"/>
    <property type="match status" value="1"/>
</dbReference>
<dbReference type="RefSeq" id="WP_193927315.1">
    <property type="nucleotide sequence ID" value="NZ_JADEYC010000008.1"/>
</dbReference>
<evidence type="ECO:0000256" key="2">
    <source>
        <dbReference type="ARBA" id="ARBA00004651"/>
    </source>
</evidence>
<sequence length="1041" mass="108953">MPVNHSADRARFGSRAGRPAALALLLGLLGALTALAIPFAPVQADTTEVTWPQQGREPASTTAFFTPYAPAQLDVRVPCAVVQAAADRAEPTTVVSSHLSGTANEGFTVSTGERDLVVQVGGREVHREPVPAGDCTTRLSTSPSGGALQVGADRTDLGQDHVREIVAFATDLAPEDAAGVQVRAETSTWFESSPTTGKLVLIGGQLVLAAAALGLLVLAGRARRAAADERVRAPGRCGRRVRAGVDAAVLAVLGGWAVLGPRTPDDGFTEGIVRNALNSGAFTNYYRWENAAESPFTLVLHLVQPLVALEANPLVLRIPSTVAAAAVWLLLTRAVLPVLLPRHAHLLVVRALTALALLAWWLPFNLGVRPEPFVALGSTAVLACVLRATGRPDGSGLGLLGLGALAAGLTVAVNPVGIVALAPVVLLAPRIWRTVRGTGETSWLVPAAVLALLGAVAAVGVVAMFADQSWFGATRATELHRFYGPDVSWFEEIQRYERLLGFTEQGGLARRLPVLLTIVAGGCAALLLARGARGLPGMPNSYVPIGAVAVGFALLWLTPSKWTHYFGSLAGFGAAGLVTALVLIAVAAREWSAQRAARLIGACGAGAVIVAAALVFSGRNSWFLFSHYGVPRDEHPFTPLNSPLLWLAVAAVALAAGWWRRRNPGAALVQLPAVLTVVAVLTGVLVVLISFAVAPIRQSGGYSVGGQHIDHLSGGGCGILDDVLLTREVPGGVLAPERGTDDMTGFTAQGGYPDGSPPPAEPGSGPASHLWGSAGGGALSTGELTSAWFGLPRVADGQELVVNAAGRTGDGNRLVLQFGKRAAGGTVEQLGDRVLDDTARSRAERTTYPSERVVEDVPQDDPEWRPLRVPAEDIPSGADTVRVRAVDGTADPGGWLAVTGPRLRQTEPLLPAVTAGESTYVDWSMVWAAPCVRNGPRVAGGLAEAPTALVNPPADLGFDGRAAYLREVGGSFAGVDELGQSQEVPTRLRGSEQRPEYADWGRFVQVSYPVDRDAYDTRTGQRWQWGWQGPPAVLGYGTEQR</sequence>
<dbReference type="Gene3D" id="2.60.120.940">
    <property type="entry name" value="EmbC, C-terminal domain, subdomain 2"/>
    <property type="match status" value="1"/>
</dbReference>
<keyword evidence="5" id="KW-0328">Glycosyltransferase</keyword>
<evidence type="ECO:0000256" key="12">
    <source>
        <dbReference type="SAM" id="Phobius"/>
    </source>
</evidence>
<comment type="caution">
    <text evidence="16">The sequence shown here is derived from an EMBL/GenBank/DDBJ whole genome shotgun (WGS) entry which is preliminary data.</text>
</comment>
<keyword evidence="8 12" id="KW-1133">Transmembrane helix</keyword>
<evidence type="ECO:0000256" key="9">
    <source>
        <dbReference type="ARBA" id="ARBA00023136"/>
    </source>
</evidence>
<feature type="transmembrane region" description="Helical" evidence="12">
    <location>
        <begin position="541"/>
        <end position="559"/>
    </location>
</feature>
<feature type="domain" description="Arabinosyltransferase C-terminal" evidence="14">
    <location>
        <begin position="772"/>
        <end position="1030"/>
    </location>
</feature>
<feature type="transmembrane region" description="Helical" evidence="12">
    <location>
        <begin position="637"/>
        <end position="659"/>
    </location>
</feature>
<comment type="function">
    <text evidence="1">Arabinosyl transferase responsible for the polymerization of arabinose into the arabinan of arabinogalactan.</text>
</comment>
<dbReference type="InterPro" id="IPR040920">
    <property type="entry name" value="Arabino_trans_N"/>
</dbReference>
<evidence type="ECO:0000256" key="6">
    <source>
        <dbReference type="ARBA" id="ARBA00022679"/>
    </source>
</evidence>
<evidence type="ECO:0000256" key="10">
    <source>
        <dbReference type="ARBA" id="ARBA00023316"/>
    </source>
</evidence>